<dbReference type="AlphaFoldDB" id="A0A1N7S8Q8"/>
<evidence type="ECO:0000313" key="1">
    <source>
        <dbReference type="EMBL" id="SIT43755.1"/>
    </source>
</evidence>
<dbReference type="RefSeq" id="WP_218274526.1">
    <property type="nucleotide sequence ID" value="NZ_CYGY02000035.1"/>
</dbReference>
<sequence length="126" mass="13741">MITMTLAEFHAAIKAQNVTSHEDIAFVCPMCKTVQSARDLMKVGAGADFDKVEKYLGFACFGRWIDAGSPRNESDGKPCNWSLGGLFRTHKLEVVTPDGEHHPRFELATAEQAAAHALTHAAPETN</sequence>
<keyword evidence="2" id="KW-1185">Reference proteome</keyword>
<comment type="caution">
    <text evidence="1">The sequence shown here is derived from an EMBL/GenBank/DDBJ whole genome shotgun (WGS) entry which is preliminary data.</text>
</comment>
<dbReference type="EMBL" id="CYGY02000035">
    <property type="protein sequence ID" value="SIT43755.1"/>
    <property type="molecule type" value="Genomic_DNA"/>
</dbReference>
<dbReference type="InterPro" id="IPR048166">
    <property type="entry name" value="VVA0879-like"/>
</dbReference>
<dbReference type="NCBIfam" id="NF041591">
    <property type="entry name" value="CxxC_VVA0879"/>
    <property type="match status" value="1"/>
</dbReference>
<protein>
    <submittedName>
        <fullName evidence="1">Uncharacterized protein</fullName>
    </submittedName>
</protein>
<proteinExistence type="predicted"/>
<name>A0A1N7S8Q8_9BURK</name>
<gene>
    <name evidence="1" type="ORF">BN2476_350274</name>
</gene>
<dbReference type="Proteomes" id="UP000195569">
    <property type="component" value="Unassembled WGS sequence"/>
</dbReference>
<evidence type="ECO:0000313" key="2">
    <source>
        <dbReference type="Proteomes" id="UP000195569"/>
    </source>
</evidence>
<reference evidence="1" key="1">
    <citation type="submission" date="2016-12" db="EMBL/GenBank/DDBJ databases">
        <authorList>
            <person name="Moulin L."/>
        </authorList>
    </citation>
    <scope>NUCLEOTIDE SEQUENCE [LARGE SCALE GENOMIC DNA]</scope>
    <source>
        <strain evidence="1">STM 7183</strain>
    </source>
</reference>
<accession>A0A1N7S8Q8</accession>
<organism evidence="1 2">
    <name type="scientific">Paraburkholderia piptadeniae</name>
    <dbReference type="NCBI Taxonomy" id="1701573"/>
    <lineage>
        <taxon>Bacteria</taxon>
        <taxon>Pseudomonadati</taxon>
        <taxon>Pseudomonadota</taxon>
        <taxon>Betaproteobacteria</taxon>
        <taxon>Burkholderiales</taxon>
        <taxon>Burkholderiaceae</taxon>
        <taxon>Paraburkholderia</taxon>
    </lineage>
</organism>